<name>A0AAW1PVX7_9CHLO</name>
<organism evidence="2 3">
    <name type="scientific">[Myrmecia] bisecta</name>
    <dbReference type="NCBI Taxonomy" id="41462"/>
    <lineage>
        <taxon>Eukaryota</taxon>
        <taxon>Viridiplantae</taxon>
        <taxon>Chlorophyta</taxon>
        <taxon>core chlorophytes</taxon>
        <taxon>Trebouxiophyceae</taxon>
        <taxon>Trebouxiales</taxon>
        <taxon>Trebouxiaceae</taxon>
        <taxon>Myrmecia</taxon>
    </lineage>
</organism>
<dbReference type="InterPro" id="IPR057589">
    <property type="entry name" value="GT_PLOD"/>
</dbReference>
<dbReference type="CDD" id="cd22997">
    <property type="entry name" value="GT_LH"/>
    <property type="match status" value="1"/>
</dbReference>
<feature type="domain" description="PLOD1-3-like GT" evidence="1">
    <location>
        <begin position="37"/>
        <end position="173"/>
    </location>
</feature>
<protein>
    <recommendedName>
        <fullName evidence="1">PLOD1-3-like GT domain-containing protein</fullName>
    </recommendedName>
</protein>
<evidence type="ECO:0000313" key="3">
    <source>
        <dbReference type="Proteomes" id="UP001489004"/>
    </source>
</evidence>
<sequence length="211" mass="23989">MTRSEDAQAGHLPPAIPVWLAAGCPQYDAHASISVRPDSWKRPFYPPLQPGALAAVPFLNSGLYLGRAGDILYYLLRYFLEMAQSTQPEFDDQRFWTDIYLSHAYASPAMKSEEPSIGLDTTGRLFQMLNPPREGGAWLNDTWTWKHDLKTNRVYTTNGPYQRPTCALHGPGRKHDFHDILYKRWAAGEEVMYSEALLAVYEAQREQQKPG</sequence>
<keyword evidence="3" id="KW-1185">Reference proteome</keyword>
<dbReference type="EMBL" id="JALJOR010000008">
    <property type="protein sequence ID" value="KAK9812927.1"/>
    <property type="molecule type" value="Genomic_DNA"/>
</dbReference>
<dbReference type="Proteomes" id="UP001489004">
    <property type="component" value="Unassembled WGS sequence"/>
</dbReference>
<dbReference type="PROSITE" id="PS51257">
    <property type="entry name" value="PROKAR_LIPOPROTEIN"/>
    <property type="match status" value="1"/>
</dbReference>
<gene>
    <name evidence="2" type="ORF">WJX72_005898</name>
</gene>
<dbReference type="Pfam" id="PF25342">
    <property type="entry name" value="GT_PLOD"/>
    <property type="match status" value="1"/>
</dbReference>
<evidence type="ECO:0000259" key="1">
    <source>
        <dbReference type="Pfam" id="PF25342"/>
    </source>
</evidence>
<dbReference type="AlphaFoldDB" id="A0AAW1PVX7"/>
<accession>A0AAW1PVX7</accession>
<evidence type="ECO:0000313" key="2">
    <source>
        <dbReference type="EMBL" id="KAK9812927.1"/>
    </source>
</evidence>
<comment type="caution">
    <text evidence="2">The sequence shown here is derived from an EMBL/GenBank/DDBJ whole genome shotgun (WGS) entry which is preliminary data.</text>
</comment>
<reference evidence="2 3" key="1">
    <citation type="journal article" date="2024" name="Nat. Commun.">
        <title>Phylogenomics reveals the evolutionary origins of lichenization in chlorophyte algae.</title>
        <authorList>
            <person name="Puginier C."/>
            <person name="Libourel C."/>
            <person name="Otte J."/>
            <person name="Skaloud P."/>
            <person name="Haon M."/>
            <person name="Grisel S."/>
            <person name="Petersen M."/>
            <person name="Berrin J.G."/>
            <person name="Delaux P.M."/>
            <person name="Dal Grande F."/>
            <person name="Keller J."/>
        </authorList>
    </citation>
    <scope>NUCLEOTIDE SEQUENCE [LARGE SCALE GENOMIC DNA]</scope>
    <source>
        <strain evidence="2 3">SAG 2043</strain>
    </source>
</reference>
<proteinExistence type="predicted"/>